<gene>
    <name evidence="3" type="ORF">CASFOL_040578</name>
</gene>
<dbReference type="InterPro" id="IPR051266">
    <property type="entry name" value="CLCR"/>
</dbReference>
<proteinExistence type="predicted"/>
<dbReference type="Gene3D" id="3.30.40.10">
    <property type="entry name" value="Zinc/RING finger domain, C3HC4 (zinc finger)"/>
    <property type="match status" value="1"/>
</dbReference>
<dbReference type="Proteomes" id="UP001632038">
    <property type="component" value="Unassembled WGS sequence"/>
</dbReference>
<dbReference type="GO" id="GO:0008270">
    <property type="term" value="F:zinc ion binding"/>
    <property type="evidence" value="ECO:0007669"/>
    <property type="project" value="UniProtKB-KW"/>
</dbReference>
<keyword evidence="1" id="KW-0862">Zinc</keyword>
<evidence type="ECO:0000256" key="1">
    <source>
        <dbReference type="PROSITE-ProRule" id="PRU00175"/>
    </source>
</evidence>
<keyword evidence="4" id="KW-1185">Reference proteome</keyword>
<dbReference type="InterPro" id="IPR013083">
    <property type="entry name" value="Znf_RING/FYVE/PHD"/>
</dbReference>
<dbReference type="PANTHER" id="PTHR10579:SF47">
    <property type="entry name" value="OS09G0298500 PROTEIN"/>
    <property type="match status" value="1"/>
</dbReference>
<dbReference type="AlphaFoldDB" id="A0ABD3BCB5"/>
<feature type="domain" description="RING-type" evidence="2">
    <location>
        <begin position="81"/>
        <end position="126"/>
    </location>
</feature>
<protein>
    <recommendedName>
        <fullName evidence="2">RING-type domain-containing protein</fullName>
    </recommendedName>
</protein>
<dbReference type="SUPFAM" id="SSF57850">
    <property type="entry name" value="RING/U-box"/>
    <property type="match status" value="1"/>
</dbReference>
<dbReference type="InterPro" id="IPR036465">
    <property type="entry name" value="vWFA_dom_sf"/>
</dbReference>
<dbReference type="InterPro" id="IPR001841">
    <property type="entry name" value="Znf_RING"/>
</dbReference>
<evidence type="ECO:0000259" key="2">
    <source>
        <dbReference type="PROSITE" id="PS50089"/>
    </source>
</evidence>
<dbReference type="SMART" id="SM00184">
    <property type="entry name" value="RING"/>
    <property type="match status" value="1"/>
</dbReference>
<comment type="caution">
    <text evidence="3">The sequence shown here is derived from an EMBL/GenBank/DDBJ whole genome shotgun (WGS) entry which is preliminary data.</text>
</comment>
<evidence type="ECO:0000313" key="4">
    <source>
        <dbReference type="Proteomes" id="UP001632038"/>
    </source>
</evidence>
<keyword evidence="1" id="KW-0479">Metal-binding</keyword>
<dbReference type="PANTHER" id="PTHR10579">
    <property type="entry name" value="CALCIUM-ACTIVATED CHLORIDE CHANNEL REGULATOR"/>
    <property type="match status" value="1"/>
</dbReference>
<dbReference type="EMBL" id="JAVIJP010000100">
    <property type="protein sequence ID" value="KAL3614917.1"/>
    <property type="molecule type" value="Genomic_DNA"/>
</dbReference>
<organism evidence="3 4">
    <name type="scientific">Castilleja foliolosa</name>
    <dbReference type="NCBI Taxonomy" id="1961234"/>
    <lineage>
        <taxon>Eukaryota</taxon>
        <taxon>Viridiplantae</taxon>
        <taxon>Streptophyta</taxon>
        <taxon>Embryophyta</taxon>
        <taxon>Tracheophyta</taxon>
        <taxon>Spermatophyta</taxon>
        <taxon>Magnoliopsida</taxon>
        <taxon>eudicotyledons</taxon>
        <taxon>Gunneridae</taxon>
        <taxon>Pentapetalae</taxon>
        <taxon>asterids</taxon>
        <taxon>lamiids</taxon>
        <taxon>Lamiales</taxon>
        <taxon>Orobanchaceae</taxon>
        <taxon>Pedicularideae</taxon>
        <taxon>Castillejinae</taxon>
        <taxon>Castilleja</taxon>
    </lineage>
</organism>
<reference evidence="4" key="1">
    <citation type="journal article" date="2024" name="IScience">
        <title>Strigolactones Initiate the Formation of Haustorium-like Structures in Castilleja.</title>
        <authorList>
            <person name="Buerger M."/>
            <person name="Peterson D."/>
            <person name="Chory J."/>
        </authorList>
    </citation>
    <scope>NUCLEOTIDE SEQUENCE [LARGE SCALE GENOMIC DNA]</scope>
</reference>
<dbReference type="Pfam" id="PF13639">
    <property type="entry name" value="zf-RING_2"/>
    <property type="match status" value="1"/>
</dbReference>
<accession>A0ABD3BCB5</accession>
<dbReference type="PROSITE" id="PS50089">
    <property type="entry name" value="ZF_RING_2"/>
    <property type="match status" value="1"/>
</dbReference>
<keyword evidence="1" id="KW-0863">Zinc-finger</keyword>
<evidence type="ECO:0000313" key="3">
    <source>
        <dbReference type="EMBL" id="KAL3614917.1"/>
    </source>
</evidence>
<sequence length="468" mass="52301">MGGGDGGGAAGKLKKAAMKIFTLRTCGGSLCLSQQQQQIHVSRDSRYYSSSPCEINNIISPEITEQGNSSTSPSSNKSLLCTICLDPLSYNSGSKAIFTAQCSHAFHFACITSNVRHGSVTCPICRARWTQLPRNLNTRCLVHNTRDPVLQILDNSIDSSRVRRRSFFRSPQYDDMIERDHTGTDQPRLSFSLLTHPSNGGAYYDLRVKLAHQPATDLVLVVSLSRQTHSSLIMKQAMALVVSSMRPINRLAIVTCPSSPNARVCTLRRMTSHGKRIAIKLIDQISTHTSDAHVEDDPTWGLKEGAKILRGQANENLRSCILHLTDDPSRYNHHRFRFPITIYRFDVGACSEYLMREFEVFLVRTLGGRAEDIQMRVGEGENNVVVRIGEMRGGEERSIRLCGGGDDELGRVGVKYSYREGRDGECIRTGDVVVGIEKSKDGIIDSRNYCAGNWDYQDSFMSRRWNRD</sequence>
<dbReference type="SUPFAM" id="SSF53300">
    <property type="entry name" value="vWA-like"/>
    <property type="match status" value="1"/>
</dbReference>
<name>A0ABD3BCB5_9LAMI</name>